<keyword evidence="4" id="KW-0804">Transcription</keyword>
<dbReference type="SUPFAM" id="SSF88659">
    <property type="entry name" value="Sigma3 and sigma4 domains of RNA polymerase sigma factors"/>
    <property type="match status" value="1"/>
</dbReference>
<keyword evidence="8" id="KW-1185">Reference proteome</keyword>
<dbReference type="AlphaFoldDB" id="A0A517MHV9"/>
<dbReference type="EMBL" id="CP036262">
    <property type="protein sequence ID" value="QDS94464.1"/>
    <property type="molecule type" value="Genomic_DNA"/>
</dbReference>
<protein>
    <submittedName>
        <fullName evidence="7">RNA polymerase sigma factor</fullName>
    </submittedName>
</protein>
<dbReference type="InterPro" id="IPR007627">
    <property type="entry name" value="RNA_pol_sigma70_r2"/>
</dbReference>
<dbReference type="Gene3D" id="1.10.1740.10">
    <property type="match status" value="1"/>
</dbReference>
<dbReference type="PANTHER" id="PTHR43133">
    <property type="entry name" value="RNA POLYMERASE ECF-TYPE SIGMA FACTO"/>
    <property type="match status" value="1"/>
</dbReference>
<evidence type="ECO:0000256" key="3">
    <source>
        <dbReference type="ARBA" id="ARBA00023082"/>
    </source>
</evidence>
<sequence length="186" mass="20991">MEPKNPTDGETRSIHEADFVALLTSGQNAITLTVRALMLGDRGMEEVVQQTNAKLWQKRDDFQPGTNFRAWAAAVARFEVLNYRKQQARDARLRFSDDLEHQIACEVGELEDDLYDRHAALQECLKQLKPESRDLLLSRYNGEETIADLASRIGRSVGGIKVSLSRLRTGLSQCIERRLSTGESVE</sequence>
<dbReference type="InterPro" id="IPR013249">
    <property type="entry name" value="RNA_pol_sigma70_r4_t2"/>
</dbReference>
<proteinExistence type="inferred from homology"/>
<dbReference type="NCBIfam" id="TIGR02937">
    <property type="entry name" value="sigma70-ECF"/>
    <property type="match status" value="1"/>
</dbReference>
<dbReference type="Pfam" id="PF04542">
    <property type="entry name" value="Sigma70_r2"/>
    <property type="match status" value="1"/>
</dbReference>
<keyword evidence="2" id="KW-0805">Transcription regulation</keyword>
<evidence type="ECO:0000256" key="1">
    <source>
        <dbReference type="ARBA" id="ARBA00010641"/>
    </source>
</evidence>
<evidence type="ECO:0000313" key="7">
    <source>
        <dbReference type="EMBL" id="QDS94464.1"/>
    </source>
</evidence>
<organism evidence="7 8">
    <name type="scientific">Roseimaritima multifibrata</name>
    <dbReference type="NCBI Taxonomy" id="1930274"/>
    <lineage>
        <taxon>Bacteria</taxon>
        <taxon>Pseudomonadati</taxon>
        <taxon>Planctomycetota</taxon>
        <taxon>Planctomycetia</taxon>
        <taxon>Pirellulales</taxon>
        <taxon>Pirellulaceae</taxon>
        <taxon>Roseimaritima</taxon>
    </lineage>
</organism>
<dbReference type="PANTHER" id="PTHR43133:SF51">
    <property type="entry name" value="RNA POLYMERASE SIGMA FACTOR"/>
    <property type="match status" value="1"/>
</dbReference>
<keyword evidence="3" id="KW-0731">Sigma factor</keyword>
<comment type="similarity">
    <text evidence="1">Belongs to the sigma-70 factor family. ECF subfamily.</text>
</comment>
<reference evidence="7 8" key="1">
    <citation type="submission" date="2019-02" db="EMBL/GenBank/DDBJ databases">
        <title>Deep-cultivation of Planctomycetes and their phenomic and genomic characterization uncovers novel biology.</title>
        <authorList>
            <person name="Wiegand S."/>
            <person name="Jogler M."/>
            <person name="Boedeker C."/>
            <person name="Pinto D."/>
            <person name="Vollmers J."/>
            <person name="Rivas-Marin E."/>
            <person name="Kohn T."/>
            <person name="Peeters S.H."/>
            <person name="Heuer A."/>
            <person name="Rast P."/>
            <person name="Oberbeckmann S."/>
            <person name="Bunk B."/>
            <person name="Jeske O."/>
            <person name="Meyerdierks A."/>
            <person name="Storesund J.E."/>
            <person name="Kallscheuer N."/>
            <person name="Luecker S."/>
            <person name="Lage O.M."/>
            <person name="Pohl T."/>
            <person name="Merkel B.J."/>
            <person name="Hornburger P."/>
            <person name="Mueller R.-W."/>
            <person name="Bruemmer F."/>
            <person name="Labrenz M."/>
            <person name="Spormann A.M."/>
            <person name="Op den Camp H."/>
            <person name="Overmann J."/>
            <person name="Amann R."/>
            <person name="Jetten M.S.M."/>
            <person name="Mascher T."/>
            <person name="Medema M.H."/>
            <person name="Devos D.P."/>
            <person name="Kaster A.-K."/>
            <person name="Ovreas L."/>
            <person name="Rohde M."/>
            <person name="Galperin M.Y."/>
            <person name="Jogler C."/>
        </authorList>
    </citation>
    <scope>NUCLEOTIDE SEQUENCE [LARGE SCALE GENOMIC DNA]</scope>
    <source>
        <strain evidence="7 8">FF011L</strain>
    </source>
</reference>
<dbReference type="InterPro" id="IPR014331">
    <property type="entry name" value="RNA_pol_sigma70_ECF_RHOBA"/>
</dbReference>
<dbReference type="Proteomes" id="UP000320672">
    <property type="component" value="Chromosome"/>
</dbReference>
<evidence type="ECO:0000256" key="2">
    <source>
        <dbReference type="ARBA" id="ARBA00023015"/>
    </source>
</evidence>
<dbReference type="Pfam" id="PF08281">
    <property type="entry name" value="Sigma70_r4_2"/>
    <property type="match status" value="1"/>
</dbReference>
<evidence type="ECO:0000256" key="4">
    <source>
        <dbReference type="ARBA" id="ARBA00023163"/>
    </source>
</evidence>
<dbReference type="InterPro" id="IPR013325">
    <property type="entry name" value="RNA_pol_sigma_r2"/>
</dbReference>
<dbReference type="KEGG" id="rml:FF011L_32430"/>
<accession>A0A517MHV9</accession>
<feature type="domain" description="RNA polymerase sigma-70 region 2" evidence="5">
    <location>
        <begin position="43"/>
        <end position="89"/>
    </location>
</feature>
<dbReference type="InterPro" id="IPR013324">
    <property type="entry name" value="RNA_pol_sigma_r3/r4-like"/>
</dbReference>
<evidence type="ECO:0000313" key="8">
    <source>
        <dbReference type="Proteomes" id="UP000320672"/>
    </source>
</evidence>
<dbReference type="GO" id="GO:0006352">
    <property type="term" value="P:DNA-templated transcription initiation"/>
    <property type="evidence" value="ECO:0007669"/>
    <property type="project" value="InterPro"/>
</dbReference>
<dbReference type="InterPro" id="IPR036388">
    <property type="entry name" value="WH-like_DNA-bd_sf"/>
</dbReference>
<dbReference type="RefSeq" id="WP_145352492.1">
    <property type="nucleotide sequence ID" value="NZ_CP036262.1"/>
</dbReference>
<evidence type="ECO:0000259" key="6">
    <source>
        <dbReference type="Pfam" id="PF08281"/>
    </source>
</evidence>
<feature type="domain" description="RNA polymerase sigma factor 70 region 4 type 2" evidence="6">
    <location>
        <begin position="119"/>
        <end position="168"/>
    </location>
</feature>
<evidence type="ECO:0000259" key="5">
    <source>
        <dbReference type="Pfam" id="PF04542"/>
    </source>
</evidence>
<dbReference type="Gene3D" id="1.10.10.10">
    <property type="entry name" value="Winged helix-like DNA-binding domain superfamily/Winged helix DNA-binding domain"/>
    <property type="match status" value="1"/>
</dbReference>
<dbReference type="InterPro" id="IPR039425">
    <property type="entry name" value="RNA_pol_sigma-70-like"/>
</dbReference>
<dbReference type="GO" id="GO:0016987">
    <property type="term" value="F:sigma factor activity"/>
    <property type="evidence" value="ECO:0007669"/>
    <property type="project" value="UniProtKB-KW"/>
</dbReference>
<gene>
    <name evidence="7" type="ORF">FF011L_32430</name>
</gene>
<dbReference type="SUPFAM" id="SSF88946">
    <property type="entry name" value="Sigma2 domain of RNA polymerase sigma factors"/>
    <property type="match status" value="1"/>
</dbReference>
<dbReference type="GO" id="GO:0003677">
    <property type="term" value="F:DNA binding"/>
    <property type="evidence" value="ECO:0007669"/>
    <property type="project" value="InterPro"/>
</dbReference>
<dbReference type="NCBIfam" id="TIGR02989">
    <property type="entry name" value="Sig-70_gvs1"/>
    <property type="match status" value="1"/>
</dbReference>
<dbReference type="OrthoDB" id="6383365at2"/>
<name>A0A517MHV9_9BACT</name>
<dbReference type="InterPro" id="IPR014284">
    <property type="entry name" value="RNA_pol_sigma-70_dom"/>
</dbReference>